<feature type="compositionally biased region" description="Basic and acidic residues" evidence="1">
    <location>
        <begin position="1098"/>
        <end position="1108"/>
    </location>
</feature>
<dbReference type="Proteomes" id="UP000434172">
    <property type="component" value="Unassembled WGS sequence"/>
</dbReference>
<evidence type="ECO:0000256" key="1">
    <source>
        <dbReference type="SAM" id="MobiDB-lite"/>
    </source>
</evidence>
<organism evidence="2 3">
    <name type="scientific">Colletotrichum asianum</name>
    <dbReference type="NCBI Taxonomy" id="702518"/>
    <lineage>
        <taxon>Eukaryota</taxon>
        <taxon>Fungi</taxon>
        <taxon>Dikarya</taxon>
        <taxon>Ascomycota</taxon>
        <taxon>Pezizomycotina</taxon>
        <taxon>Sordariomycetes</taxon>
        <taxon>Hypocreomycetidae</taxon>
        <taxon>Glomerellales</taxon>
        <taxon>Glomerellaceae</taxon>
        <taxon>Colletotrichum</taxon>
        <taxon>Colletotrichum gloeosporioides species complex</taxon>
    </lineage>
</organism>
<feature type="compositionally biased region" description="Polar residues" evidence="1">
    <location>
        <begin position="318"/>
        <end position="332"/>
    </location>
</feature>
<feature type="compositionally biased region" description="Polar residues" evidence="1">
    <location>
        <begin position="603"/>
        <end position="619"/>
    </location>
</feature>
<feature type="region of interest" description="Disordered" evidence="1">
    <location>
        <begin position="313"/>
        <end position="663"/>
    </location>
</feature>
<feature type="compositionally biased region" description="Polar residues" evidence="1">
    <location>
        <begin position="420"/>
        <end position="440"/>
    </location>
</feature>
<feature type="compositionally biased region" description="Polar residues" evidence="1">
    <location>
        <begin position="557"/>
        <end position="566"/>
    </location>
</feature>
<comment type="caution">
    <text evidence="2">The sequence shown here is derived from an EMBL/GenBank/DDBJ whole genome shotgun (WGS) entry which is preliminary data.</text>
</comment>
<accession>A0A8H3VZ08</accession>
<feature type="compositionally biased region" description="Basic residues" evidence="1">
    <location>
        <begin position="1"/>
        <end position="18"/>
    </location>
</feature>
<protein>
    <submittedName>
        <fullName evidence="2">Uncharacterized protein</fullName>
    </submittedName>
</protein>
<dbReference type="EMBL" id="WOWK01000147">
    <property type="protein sequence ID" value="KAF0316829.1"/>
    <property type="molecule type" value="Genomic_DNA"/>
</dbReference>
<feature type="region of interest" description="Disordered" evidence="1">
    <location>
        <begin position="846"/>
        <end position="1165"/>
    </location>
</feature>
<dbReference type="OrthoDB" id="3941926at2759"/>
<feature type="compositionally biased region" description="Polar residues" evidence="1">
    <location>
        <begin position="949"/>
        <end position="969"/>
    </location>
</feature>
<reference evidence="2 3" key="1">
    <citation type="submission" date="2019-12" db="EMBL/GenBank/DDBJ databases">
        <title>A genome sequence resource for the geographically widespread anthracnose pathogen Colletotrichum asianum.</title>
        <authorList>
            <person name="Meng Y."/>
        </authorList>
    </citation>
    <scope>NUCLEOTIDE SEQUENCE [LARGE SCALE GENOMIC DNA]</scope>
    <source>
        <strain evidence="2 3">ICMP 18580</strain>
    </source>
</reference>
<dbReference type="AlphaFoldDB" id="A0A8H3VZ08"/>
<proteinExistence type="predicted"/>
<feature type="compositionally biased region" description="Basic and acidic residues" evidence="1">
    <location>
        <begin position="572"/>
        <end position="598"/>
    </location>
</feature>
<feature type="compositionally biased region" description="Basic and acidic residues" evidence="1">
    <location>
        <begin position="380"/>
        <end position="397"/>
    </location>
</feature>
<feature type="compositionally biased region" description="Polar residues" evidence="1">
    <location>
        <begin position="510"/>
        <end position="533"/>
    </location>
</feature>
<evidence type="ECO:0000313" key="3">
    <source>
        <dbReference type="Proteomes" id="UP000434172"/>
    </source>
</evidence>
<feature type="compositionally biased region" description="Basic and acidic residues" evidence="1">
    <location>
        <begin position="972"/>
        <end position="983"/>
    </location>
</feature>
<feature type="compositionally biased region" description="Basic residues" evidence="1">
    <location>
        <begin position="629"/>
        <end position="644"/>
    </location>
</feature>
<gene>
    <name evidence="2" type="ORF">GQ607_015957</name>
</gene>
<feature type="region of interest" description="Disordered" evidence="1">
    <location>
        <begin position="690"/>
        <end position="733"/>
    </location>
</feature>
<feature type="region of interest" description="Disordered" evidence="1">
    <location>
        <begin position="1"/>
        <end position="29"/>
    </location>
</feature>
<feature type="compositionally biased region" description="Basic and acidic residues" evidence="1">
    <location>
        <begin position="1063"/>
        <end position="1084"/>
    </location>
</feature>
<feature type="compositionally biased region" description="Basic and acidic residues" evidence="1">
    <location>
        <begin position="405"/>
        <end position="414"/>
    </location>
</feature>
<feature type="compositionally biased region" description="Polar residues" evidence="1">
    <location>
        <begin position="454"/>
        <end position="471"/>
    </location>
</feature>
<feature type="compositionally biased region" description="Basic and acidic residues" evidence="1">
    <location>
        <begin position="846"/>
        <end position="857"/>
    </location>
</feature>
<feature type="compositionally biased region" description="Basic and acidic residues" evidence="1">
    <location>
        <begin position="475"/>
        <end position="489"/>
    </location>
</feature>
<feature type="compositionally biased region" description="Pro residues" evidence="1">
    <location>
        <begin position="363"/>
        <end position="373"/>
    </location>
</feature>
<feature type="region of interest" description="Disordered" evidence="1">
    <location>
        <begin position="772"/>
        <end position="801"/>
    </location>
</feature>
<name>A0A8H3VZ08_9PEZI</name>
<evidence type="ECO:0000313" key="2">
    <source>
        <dbReference type="EMBL" id="KAF0316829.1"/>
    </source>
</evidence>
<feature type="compositionally biased region" description="Polar residues" evidence="1">
    <location>
        <begin position="1127"/>
        <end position="1138"/>
    </location>
</feature>
<sequence length="1165" mass="127775">MAHLSFHRGGHHPNRRHQSAGGYDRYGRGSLNRQRDLQIPVGGSQVPLSYHPGPPSQLQGRLYYPVGDFAGFEYPYGVRSSYPMVTSHDGFPPKLYTENHLPKSFYTANKPGRAIFSTNGGNIQPHCIAPSDFDSDRKLPLWSAEEIQKNANSIRKKFWEHMKDMAEPVYWEDMCDYFDCSDIYYHGALNIFNLLYHLWHENQDLKKEAYRVIALEVGIWCDRWLDRGNNKQRLLDFQNWDNINSLFSADDQVGNLDASQIEIMKNALRHRHDQLRHNLVPSPTSYPCNQMGVHGARIQDWLYDQPIADSHNGLHTHLTMSNPRPVGQNSLDSIPEHPQPPRGYQTPVVAIGTSSNHVVSQPPSQPQSRPQPTPASTQEEEPKGWERIPGRDEEIHGPVHRRSPTKRDSRKDSTRIVSPDQLSQSKSMEPSPEAETQSKPPSEEVLPDEASGDVETTQSMRSRGKTITVNLPTTPKKEKPQTTPKKKDPQGSGPSTPQAKVASPPAVQSAKKTSSPASNSSEAKTAPPSSTPKQLEKTFPSPTTTKSSSKTSTPYSQVYNDNNANNVELVEYPERSHPTATKTQEDMQKEIAGRKLDSIFDTMASSNQKASSSAEQPLTTVEDIDPKPKPKSKSKKKKNKKKKAAVVPTTPPPTTFTINEDEDVITLTQNYRKKDTPSTLTEYLARGLRSIENYEPAEVTPVPTVEDHHPKQDAPPTDPPTTTSPPTTFTIDEDEDVITLTQNYKKEDAPKTLTEYLGRGLRSIDDCEPAVQAGHVSTVEDHHPKQDTPPTDRPATPPATTLMINEDEDIITLTQNYKKEDAPKTLTEYLARGLRSIENYEPAEVKRVSTIDHHPKQDTTQTSMEHLAEDLASIKITQPAQNDEPDASDAQTEPTGDSAKPVRKGFRAGAGGSLRLSKTRSQNVKNLSFVGQMEAAHGSNQPLDPAPLTNASCSTANDGNSSNASQGNEAASEERTTKEHGARVDSTPKSGLNPRANEFVSPRGTAVRNPSAALLKKAPVPLVPPFKVSGRHKRSPNPSSGATSRTVTTGGTPPKASGNATEALKDVSKHGGDVAKSSADEQKNDIAPVTSSSTANKNSEDHGGEQKKRTFGPGKNFSSSKKPKVQGENSSQAPSGPTSALPPTATWASKHRSGISGSKEDGEQK</sequence>
<keyword evidence="3" id="KW-1185">Reference proteome</keyword>
<feature type="compositionally biased region" description="Polar residues" evidence="1">
    <location>
        <begin position="1036"/>
        <end position="1051"/>
    </location>
</feature>
<feature type="compositionally biased region" description="Low complexity" evidence="1">
    <location>
        <begin position="1012"/>
        <end position="1028"/>
    </location>
</feature>
<feature type="compositionally biased region" description="Low complexity" evidence="1">
    <location>
        <begin position="537"/>
        <end position="556"/>
    </location>
</feature>